<comment type="caution">
    <text evidence="4">The sequence shown here is derived from an EMBL/GenBank/DDBJ whole genome shotgun (WGS) entry which is preliminary data.</text>
</comment>
<sequence>MRTQLKPNGATRVKPQQVIYELKHQVVLALNKLTDRDTHQIGVDELEKIAESLTHERITPFLSCILDIDSEQKSAVRKECIRMMGVLVTIHGGLTGPHLGKMVSSIVKRLKDSDSIVRDMCVETVGILARKLGNQHNESDGAFVTLVKPFFEALGEHNKQVQSGAALCLARIIDSMNDNPVSILQRMLTRTTKLLKNPHFMAKPAVIELNRSLIQAGGAPSRNNLSAAVGSIQEALKSSDWMTRKAASLALEEIGSSGGSFFAHLKASCIHSLESCRFDKVKPVRDAVLQALHLWRTIPDLEVPELTESGSCTKENLCGGDHSDLASFGGSVWEGVAPKESNLDLDKKRSPLFIRNERQNDVTKSNKSQISDWRIEVPSKSNNPTSQDIHYEESEECSSASNTVSDNFANKIMTVSYSFSDEDSIMKPSGKGCRFTSKGNCGEAPPTLSKMCEFTSPTDGTSLDSTVTDSVYSHTVHVCPQNEIVSIQKQLLEIETRQSNLMDLLQEFMTRTMKSLSIIQSKVSGLEQVVDSIAHGLSCGGTCTDFLCAEFVNKGHSIASPMLSAYTSRLSEDTHVGQSSVLPLRNAECGKEKMLGSCRQSSTISQVIDTWRVPTTNMSENLVGEQIEKSRRQEKRSTGCSQTRITDVIFAAASDGYVSQNGQASNIDIWKRVKGCLSGGDLDSAYREALCSENRLLLIELLDSTGPVVESLSYKTISDLFRTMASCLGERRFMSTIIPWLQQVVDLSAANGPNYITLSSKAKKELLSAIHGNLKAQVSHPVERRLVMQLAMKLQEIWGKAIYVHSSGIQAPFCTGLQSF</sequence>
<dbReference type="InterPro" id="IPR033337">
    <property type="entry name" value="TORTIFOLIA1/SINE1-2"/>
</dbReference>
<dbReference type="GO" id="GO:0008017">
    <property type="term" value="F:microtubule binding"/>
    <property type="evidence" value="ECO:0007669"/>
    <property type="project" value="InterPro"/>
</dbReference>
<protein>
    <recommendedName>
        <fullName evidence="3">TOG domain-containing protein</fullName>
    </recommendedName>
</protein>
<dbReference type="InterPro" id="IPR011989">
    <property type="entry name" value="ARM-like"/>
</dbReference>
<dbReference type="PANTHER" id="PTHR31355">
    <property type="entry name" value="MICROTUBULE-ASSOCIATED PROTEIN TORTIFOLIA1"/>
    <property type="match status" value="1"/>
</dbReference>
<dbReference type="InterPro" id="IPR057599">
    <property type="entry name" value="TORTIFOLIA1/TORL1-2_C"/>
</dbReference>
<dbReference type="SUPFAM" id="SSF48371">
    <property type="entry name" value="ARM repeat"/>
    <property type="match status" value="1"/>
</dbReference>
<gene>
    <name evidence="4" type="ORF">Nepgr_013637</name>
</gene>
<dbReference type="PANTHER" id="PTHR31355:SF22">
    <property type="entry name" value="TORTIFOLIA1-LIKE PROTEIN 2"/>
    <property type="match status" value="1"/>
</dbReference>
<dbReference type="InterPro" id="IPR021133">
    <property type="entry name" value="HEAT_type_2"/>
</dbReference>
<dbReference type="Pfam" id="PF24714">
    <property type="entry name" value="TOR1L1_N"/>
    <property type="match status" value="1"/>
</dbReference>
<accession>A0AAD3SJJ1</accession>
<evidence type="ECO:0000313" key="5">
    <source>
        <dbReference type="Proteomes" id="UP001279734"/>
    </source>
</evidence>
<evidence type="ECO:0000256" key="1">
    <source>
        <dbReference type="ARBA" id="ARBA00022737"/>
    </source>
</evidence>
<dbReference type="AlphaFoldDB" id="A0AAD3SJJ1"/>
<dbReference type="InterPro" id="IPR016024">
    <property type="entry name" value="ARM-type_fold"/>
</dbReference>
<feature type="repeat" description="HEAT" evidence="2">
    <location>
        <begin position="102"/>
        <end position="140"/>
    </location>
</feature>
<keyword evidence="5" id="KW-1185">Reference proteome</keyword>
<dbReference type="EMBL" id="BSYO01000011">
    <property type="protein sequence ID" value="GMH11796.1"/>
    <property type="molecule type" value="Genomic_DNA"/>
</dbReference>
<dbReference type="PROSITE" id="PS50077">
    <property type="entry name" value="HEAT_REPEAT"/>
    <property type="match status" value="1"/>
</dbReference>
<name>A0AAD3SJJ1_NEPGR</name>
<evidence type="ECO:0000259" key="3">
    <source>
        <dbReference type="SMART" id="SM01349"/>
    </source>
</evidence>
<dbReference type="Proteomes" id="UP001279734">
    <property type="component" value="Unassembled WGS sequence"/>
</dbReference>
<dbReference type="SMART" id="SM01349">
    <property type="entry name" value="TOG"/>
    <property type="match status" value="1"/>
</dbReference>
<dbReference type="GO" id="GO:0005874">
    <property type="term" value="C:microtubule"/>
    <property type="evidence" value="ECO:0007669"/>
    <property type="project" value="InterPro"/>
</dbReference>
<proteinExistence type="predicted"/>
<evidence type="ECO:0000256" key="2">
    <source>
        <dbReference type="PROSITE-ProRule" id="PRU00103"/>
    </source>
</evidence>
<evidence type="ECO:0000313" key="4">
    <source>
        <dbReference type="EMBL" id="GMH11796.1"/>
    </source>
</evidence>
<dbReference type="Pfam" id="PF24713">
    <property type="entry name" value="TOR1L1_C"/>
    <property type="match status" value="1"/>
</dbReference>
<organism evidence="4 5">
    <name type="scientific">Nepenthes gracilis</name>
    <name type="common">Slender pitcher plant</name>
    <dbReference type="NCBI Taxonomy" id="150966"/>
    <lineage>
        <taxon>Eukaryota</taxon>
        <taxon>Viridiplantae</taxon>
        <taxon>Streptophyta</taxon>
        <taxon>Embryophyta</taxon>
        <taxon>Tracheophyta</taxon>
        <taxon>Spermatophyta</taxon>
        <taxon>Magnoliopsida</taxon>
        <taxon>eudicotyledons</taxon>
        <taxon>Gunneridae</taxon>
        <taxon>Pentapetalae</taxon>
        <taxon>Caryophyllales</taxon>
        <taxon>Nepenthaceae</taxon>
        <taxon>Nepenthes</taxon>
    </lineage>
</organism>
<feature type="domain" description="TOG" evidence="3">
    <location>
        <begin position="44"/>
        <end position="287"/>
    </location>
</feature>
<reference evidence="4" key="1">
    <citation type="submission" date="2023-05" db="EMBL/GenBank/DDBJ databases">
        <title>Nepenthes gracilis genome sequencing.</title>
        <authorList>
            <person name="Fukushima K."/>
        </authorList>
    </citation>
    <scope>NUCLEOTIDE SEQUENCE</scope>
    <source>
        <strain evidence="4">SING2019-196</strain>
    </source>
</reference>
<dbReference type="InterPro" id="IPR034085">
    <property type="entry name" value="TOG"/>
</dbReference>
<dbReference type="InterPro" id="IPR057600">
    <property type="entry name" value="TORTIFOLIA1/SINE1-2_N"/>
</dbReference>
<dbReference type="Gene3D" id="1.25.10.10">
    <property type="entry name" value="Leucine-rich Repeat Variant"/>
    <property type="match status" value="1"/>
</dbReference>
<keyword evidence="1" id="KW-0677">Repeat</keyword>